<evidence type="ECO:0000313" key="2">
    <source>
        <dbReference type="Proteomes" id="UP001171606"/>
    </source>
</evidence>
<reference evidence="1" key="1">
    <citation type="submission" date="2023-07" db="EMBL/GenBank/DDBJ databases">
        <title>A collection of bacterial strains from the Burkholderia cepacia Research Laboratory and Repository.</title>
        <authorList>
            <person name="Lipuma J."/>
            <person name="Spilker T."/>
            <person name="Caverly L."/>
        </authorList>
    </citation>
    <scope>NUCLEOTIDE SEQUENCE</scope>
    <source>
        <strain evidence="1">AU42020</strain>
    </source>
</reference>
<gene>
    <name evidence="1" type="ORF">QZM52_28210</name>
</gene>
<sequence length="90" mass="10087">MRALTLTVGRYDHCYYREGKNQPVMCTGRISMVIYPDPAELKLHFTLLGDTPDEQVYAEISIGTPEELTVLIGALQAMLPALEREIDSES</sequence>
<protein>
    <submittedName>
        <fullName evidence="1">Uncharacterized protein</fullName>
    </submittedName>
</protein>
<accession>A0ABT8PJG6</accession>
<dbReference type="Proteomes" id="UP001171606">
    <property type="component" value="Unassembled WGS sequence"/>
</dbReference>
<evidence type="ECO:0000313" key="1">
    <source>
        <dbReference type="EMBL" id="MDN7935161.1"/>
    </source>
</evidence>
<name>A0ABT8PJG6_9BURK</name>
<comment type="caution">
    <text evidence="1">The sequence shown here is derived from an EMBL/GenBank/DDBJ whole genome shotgun (WGS) entry which is preliminary data.</text>
</comment>
<proteinExistence type="predicted"/>
<dbReference type="RefSeq" id="WP_175784257.1">
    <property type="nucleotide sequence ID" value="NZ_JAUJSQ010000014.1"/>
</dbReference>
<keyword evidence="2" id="KW-1185">Reference proteome</keyword>
<organism evidence="1 2">
    <name type="scientific">Burkholderia metallica</name>
    <dbReference type="NCBI Taxonomy" id="488729"/>
    <lineage>
        <taxon>Bacteria</taxon>
        <taxon>Pseudomonadati</taxon>
        <taxon>Pseudomonadota</taxon>
        <taxon>Betaproteobacteria</taxon>
        <taxon>Burkholderiales</taxon>
        <taxon>Burkholderiaceae</taxon>
        <taxon>Burkholderia</taxon>
        <taxon>Burkholderia cepacia complex</taxon>
    </lineage>
</organism>
<dbReference type="EMBL" id="JAUJSQ010000014">
    <property type="protein sequence ID" value="MDN7935161.1"/>
    <property type="molecule type" value="Genomic_DNA"/>
</dbReference>